<dbReference type="CDD" id="cd00680">
    <property type="entry name" value="RHO_alpha_C"/>
    <property type="match status" value="1"/>
</dbReference>
<evidence type="ECO:0000256" key="5">
    <source>
        <dbReference type="ARBA" id="ARBA00023004"/>
    </source>
</evidence>
<dbReference type="InterPro" id="IPR015879">
    <property type="entry name" value="Ring_hydroxy_dOase_asu_C_dom"/>
</dbReference>
<dbReference type="Pfam" id="PF00355">
    <property type="entry name" value="Rieske"/>
    <property type="match status" value="1"/>
</dbReference>
<comment type="caution">
    <text evidence="9">The sequence shown here is derived from an EMBL/GenBank/DDBJ whole genome shotgun (WGS) entry which is preliminary data.</text>
</comment>
<dbReference type="CDD" id="cd03469">
    <property type="entry name" value="Rieske_RO_Alpha_N"/>
    <property type="match status" value="1"/>
</dbReference>
<dbReference type="Gene3D" id="3.90.380.10">
    <property type="entry name" value="Naphthalene 1,2-dioxygenase Alpha Subunit, Chain A, domain 1"/>
    <property type="match status" value="2"/>
</dbReference>
<reference evidence="9 10" key="1">
    <citation type="submission" date="2018-08" db="EMBL/GenBank/DDBJ databases">
        <title>Microbispora. triticiradicis sp. nov., a novel actinomycete isolated from the root of wheat (Triticum aestivum L.)).</title>
        <authorList>
            <person name="Han C."/>
        </authorList>
    </citation>
    <scope>NUCLEOTIDE SEQUENCE [LARGE SCALE GENOMIC DNA]</scope>
    <source>
        <strain evidence="9 10">NEAU-HRDPA2-9</strain>
    </source>
</reference>
<dbReference type="PROSITE" id="PS51296">
    <property type="entry name" value="RIESKE"/>
    <property type="match status" value="1"/>
</dbReference>
<protein>
    <recommendedName>
        <fullName evidence="8">Rieske domain-containing protein</fullName>
    </recommendedName>
</protein>
<dbReference type="InterPro" id="IPR001663">
    <property type="entry name" value="Rng_hydr_dOase-A"/>
</dbReference>
<dbReference type="EMBL" id="QFZU02000272">
    <property type="protein sequence ID" value="RGA00413.1"/>
    <property type="molecule type" value="Genomic_DNA"/>
</dbReference>
<dbReference type="InterPro" id="IPR017941">
    <property type="entry name" value="Rieske_2Fe-2S"/>
</dbReference>
<sequence length="392" mass="44249">MVFKPTRGDLPARFGPGIPNVPPIGPSTLDADVYRDPERFEQERLRVLNRSWQIICRSSEIPGPGDHHVWEGHGESIVVTRRKDGGLAGFHNVCQHRGTRIVVENGVGARRFTCRWHNWAYDVEGRVIGVPDRPDFDRATLNGLCSPAVELDEWGGWVWAVLAGPGVAGPLLDWIGPELAGDLGAFRMEDMKLVEKVEWEVDVNWKVVIDAFSEFYHAQALHQIPAADVKDARQATMDVFGRNGMMVVPLMGVLEELRRTLDHTSLAICNYNLFPSAVFNCHNVHTQLFRSVPLGVNRTRFEAWELQYDTDDEDYQDLAEMLWEGIKAVVQQDVDEWVNVAAVARSSAYRQNIFNERECLITHFHRVCDDMLAGGDGLGLEPERTMARPPRS</sequence>
<dbReference type="RefSeq" id="WP_117410397.1">
    <property type="nucleotide sequence ID" value="NZ_QFZU02000272.1"/>
</dbReference>
<accession>A0ABX9L8X9</accession>
<gene>
    <name evidence="9" type="ORF">DI270_034905</name>
</gene>
<evidence type="ECO:0000256" key="4">
    <source>
        <dbReference type="ARBA" id="ARBA00023002"/>
    </source>
</evidence>
<evidence type="ECO:0000313" key="9">
    <source>
        <dbReference type="EMBL" id="RGA00413.1"/>
    </source>
</evidence>
<dbReference type="PANTHER" id="PTHR43756">
    <property type="entry name" value="CHOLINE MONOOXYGENASE, CHLOROPLASTIC"/>
    <property type="match status" value="1"/>
</dbReference>
<proteinExistence type="predicted"/>
<evidence type="ECO:0000259" key="8">
    <source>
        <dbReference type="PROSITE" id="PS51296"/>
    </source>
</evidence>
<evidence type="ECO:0000256" key="7">
    <source>
        <dbReference type="SAM" id="MobiDB-lite"/>
    </source>
</evidence>
<dbReference type="PRINTS" id="PR00090">
    <property type="entry name" value="RNGDIOXGNASE"/>
</dbReference>
<evidence type="ECO:0000256" key="2">
    <source>
        <dbReference type="ARBA" id="ARBA00022714"/>
    </source>
</evidence>
<keyword evidence="4" id="KW-0560">Oxidoreductase</keyword>
<keyword evidence="2" id="KW-0001">2Fe-2S</keyword>
<feature type="domain" description="Rieske" evidence="8">
    <location>
        <begin position="52"/>
        <end position="160"/>
    </location>
</feature>
<keyword evidence="5" id="KW-0408">Iron</keyword>
<keyword evidence="3" id="KW-0479">Metal-binding</keyword>
<evidence type="ECO:0000313" key="10">
    <source>
        <dbReference type="Proteomes" id="UP000262538"/>
    </source>
</evidence>
<evidence type="ECO:0000256" key="3">
    <source>
        <dbReference type="ARBA" id="ARBA00022723"/>
    </source>
</evidence>
<name>A0ABX9L8X9_9ACTN</name>
<feature type="region of interest" description="Disordered" evidence="7">
    <location>
        <begin position="1"/>
        <end position="22"/>
    </location>
</feature>
<evidence type="ECO:0000256" key="1">
    <source>
        <dbReference type="ARBA" id="ARBA00001962"/>
    </source>
</evidence>
<dbReference type="Proteomes" id="UP000262538">
    <property type="component" value="Unassembled WGS sequence"/>
</dbReference>
<evidence type="ECO:0000256" key="6">
    <source>
        <dbReference type="ARBA" id="ARBA00023014"/>
    </source>
</evidence>
<comment type="cofactor">
    <cofactor evidence="1">
        <name>Fe cation</name>
        <dbReference type="ChEBI" id="CHEBI:24875"/>
    </cofactor>
</comment>
<organism evidence="9 10">
    <name type="scientific">Microbispora triticiradicis</name>
    <dbReference type="NCBI Taxonomy" id="2200763"/>
    <lineage>
        <taxon>Bacteria</taxon>
        <taxon>Bacillati</taxon>
        <taxon>Actinomycetota</taxon>
        <taxon>Actinomycetes</taxon>
        <taxon>Streptosporangiales</taxon>
        <taxon>Streptosporangiaceae</taxon>
        <taxon>Microbispora</taxon>
    </lineage>
</organism>
<dbReference type="Gene3D" id="2.102.10.10">
    <property type="entry name" value="Rieske [2Fe-2S] iron-sulphur domain"/>
    <property type="match status" value="1"/>
</dbReference>
<dbReference type="PANTHER" id="PTHR43756:SF5">
    <property type="entry name" value="CHOLINE MONOOXYGENASE, CHLOROPLASTIC"/>
    <property type="match status" value="1"/>
</dbReference>
<dbReference type="InterPro" id="IPR036922">
    <property type="entry name" value="Rieske_2Fe-2S_sf"/>
</dbReference>
<dbReference type="SUPFAM" id="SSF50022">
    <property type="entry name" value="ISP domain"/>
    <property type="match status" value="1"/>
</dbReference>
<keyword evidence="10" id="KW-1185">Reference proteome</keyword>
<dbReference type="SUPFAM" id="SSF55961">
    <property type="entry name" value="Bet v1-like"/>
    <property type="match status" value="1"/>
</dbReference>
<keyword evidence="6" id="KW-0411">Iron-sulfur</keyword>
<dbReference type="Pfam" id="PF00848">
    <property type="entry name" value="Ring_hydroxyl_A"/>
    <property type="match status" value="1"/>
</dbReference>